<dbReference type="EC" id="2.1.1.171" evidence="3 8"/>
<comment type="caution">
    <text evidence="9">The sequence shown here is derived from an EMBL/GenBank/DDBJ whole genome shotgun (WGS) entry which is preliminary data.</text>
</comment>
<dbReference type="SUPFAM" id="SSF53335">
    <property type="entry name" value="S-adenosyl-L-methionine-dependent methyltransferases"/>
    <property type="match status" value="1"/>
</dbReference>
<dbReference type="CDD" id="cd02440">
    <property type="entry name" value="AdoMet_MTases"/>
    <property type="match status" value="1"/>
</dbReference>
<evidence type="ECO:0000256" key="1">
    <source>
        <dbReference type="ARBA" id="ARBA00002649"/>
    </source>
</evidence>
<evidence type="ECO:0000256" key="5">
    <source>
        <dbReference type="ARBA" id="ARBA00022603"/>
    </source>
</evidence>
<accession>A0A7Z0MPT5</accession>
<evidence type="ECO:0000313" key="10">
    <source>
        <dbReference type="Proteomes" id="UP000537890"/>
    </source>
</evidence>
<dbReference type="NCBIfam" id="TIGR00095">
    <property type="entry name" value="16S rRNA (guanine(966)-N(2))-methyltransferase RsmD"/>
    <property type="match status" value="1"/>
</dbReference>
<dbReference type="PIRSF" id="PIRSF004553">
    <property type="entry name" value="CHP00095"/>
    <property type="match status" value="1"/>
</dbReference>
<dbReference type="PROSITE" id="PS00092">
    <property type="entry name" value="N6_MTASE"/>
    <property type="match status" value="1"/>
</dbReference>
<dbReference type="GO" id="GO:0003676">
    <property type="term" value="F:nucleic acid binding"/>
    <property type="evidence" value="ECO:0007669"/>
    <property type="project" value="InterPro"/>
</dbReference>
<dbReference type="GO" id="GO:0052913">
    <property type="term" value="F:16S rRNA (guanine(966)-N(2))-methyltransferase activity"/>
    <property type="evidence" value="ECO:0007669"/>
    <property type="project" value="UniProtKB-EC"/>
</dbReference>
<evidence type="ECO:0000256" key="4">
    <source>
        <dbReference type="ARBA" id="ARBA00013682"/>
    </source>
</evidence>
<evidence type="ECO:0000256" key="3">
    <source>
        <dbReference type="ARBA" id="ARBA00012141"/>
    </source>
</evidence>
<evidence type="ECO:0000256" key="8">
    <source>
        <dbReference type="PIRNR" id="PIRNR004553"/>
    </source>
</evidence>
<dbReference type="InterPro" id="IPR004398">
    <property type="entry name" value="RNA_MeTrfase_RsmD"/>
</dbReference>
<comment type="function">
    <text evidence="1 8">Specifically methylates the guanine in position 966 of 16S rRNA in the assembled 30S particle.</text>
</comment>
<evidence type="ECO:0000256" key="7">
    <source>
        <dbReference type="ARBA" id="ARBA00048326"/>
    </source>
</evidence>
<keyword evidence="8" id="KW-0698">rRNA processing</keyword>
<keyword evidence="6 8" id="KW-0808">Transferase</keyword>
<evidence type="ECO:0000256" key="2">
    <source>
        <dbReference type="ARBA" id="ARBA00005269"/>
    </source>
</evidence>
<evidence type="ECO:0000313" key="9">
    <source>
        <dbReference type="EMBL" id="NYT47606.1"/>
    </source>
</evidence>
<reference evidence="9 10" key="1">
    <citation type="submission" date="2020-05" db="EMBL/GenBank/DDBJ databases">
        <title>Horizontal transmission and recombination maintain forever young bacterial symbiont genomes.</title>
        <authorList>
            <person name="Russell S.L."/>
            <person name="Pepper-Tunick E."/>
            <person name="Svedberg J."/>
            <person name="Byrne A."/>
            <person name="Ruelas Castillo J."/>
            <person name="Vollmers C."/>
            <person name="Beinart R.A."/>
            <person name="Corbett-Detig R."/>
        </authorList>
    </citation>
    <scope>NUCLEOTIDE SEQUENCE [LARGE SCALE GENOMIC DNA]</scope>
    <source>
        <strain evidence="9">4727-3</strain>
    </source>
</reference>
<sequence length="185" mass="20939">MASNKVKIIAGQWRGRNLPFPDVEGLRPTPARVRETVFNWLQYDVIARRCLDLYAGSGALGMEAASREAKSVVLVDSDALVCRQLKQNTELVSASQVKIVQQDVFRYLAGNAQMYDLVFLDPPFSKGYAVQAANWLEEKLWLASHAKIYIEVESTLILTGLPENWQKLKHKTAGEVAYYLFERMD</sequence>
<comment type="similarity">
    <text evidence="2 8">Belongs to the methyltransferase superfamily. RsmD family.</text>
</comment>
<comment type="catalytic activity">
    <reaction evidence="7 8">
        <text>guanosine(966) in 16S rRNA + S-adenosyl-L-methionine = N(2)-methylguanosine(966) in 16S rRNA + S-adenosyl-L-homocysteine + H(+)</text>
        <dbReference type="Rhea" id="RHEA:23548"/>
        <dbReference type="Rhea" id="RHEA-COMP:10211"/>
        <dbReference type="Rhea" id="RHEA-COMP:10212"/>
        <dbReference type="ChEBI" id="CHEBI:15378"/>
        <dbReference type="ChEBI" id="CHEBI:57856"/>
        <dbReference type="ChEBI" id="CHEBI:59789"/>
        <dbReference type="ChEBI" id="CHEBI:74269"/>
        <dbReference type="ChEBI" id="CHEBI:74481"/>
        <dbReference type="EC" id="2.1.1.171"/>
    </reaction>
</comment>
<dbReference type="PANTHER" id="PTHR43542:SF1">
    <property type="entry name" value="METHYLTRANSFERASE"/>
    <property type="match status" value="1"/>
</dbReference>
<proteinExistence type="inferred from homology"/>
<protein>
    <recommendedName>
        <fullName evidence="4 8">Ribosomal RNA small subunit methyltransferase D</fullName>
        <ecNumber evidence="3 8">2.1.1.171</ecNumber>
    </recommendedName>
</protein>
<dbReference type="Gene3D" id="3.40.50.150">
    <property type="entry name" value="Vaccinia Virus protein VP39"/>
    <property type="match status" value="1"/>
</dbReference>
<evidence type="ECO:0000256" key="6">
    <source>
        <dbReference type="ARBA" id="ARBA00022679"/>
    </source>
</evidence>
<keyword evidence="5 8" id="KW-0489">Methyltransferase</keyword>
<gene>
    <name evidence="9" type="primary">rsmD</name>
    <name evidence="9" type="ORF">H0A75_08690</name>
</gene>
<organism evidence="9 10">
    <name type="scientific">Candidatus Methanofishera endochildressiae</name>
    <dbReference type="NCBI Taxonomy" id="2738884"/>
    <lineage>
        <taxon>Bacteria</taxon>
        <taxon>Pseudomonadati</taxon>
        <taxon>Pseudomonadota</taxon>
        <taxon>Gammaproteobacteria</taxon>
        <taxon>Candidatus Methanofishera</taxon>
    </lineage>
</organism>
<dbReference type="AlphaFoldDB" id="A0A7Z0MPT5"/>
<dbReference type="InterPro" id="IPR002052">
    <property type="entry name" value="DNA_methylase_N6_adenine_CS"/>
</dbReference>
<keyword evidence="8" id="KW-0949">S-adenosyl-L-methionine</keyword>
<dbReference type="Proteomes" id="UP000537890">
    <property type="component" value="Unassembled WGS sequence"/>
</dbReference>
<dbReference type="PANTHER" id="PTHR43542">
    <property type="entry name" value="METHYLTRANSFERASE"/>
    <property type="match status" value="1"/>
</dbReference>
<dbReference type="EMBL" id="JACCHS010000188">
    <property type="protein sequence ID" value="NYT47606.1"/>
    <property type="molecule type" value="Genomic_DNA"/>
</dbReference>
<dbReference type="Pfam" id="PF03602">
    <property type="entry name" value="Cons_hypoth95"/>
    <property type="match status" value="1"/>
</dbReference>
<name>A0A7Z0MPT5_9GAMM</name>
<dbReference type="InterPro" id="IPR029063">
    <property type="entry name" value="SAM-dependent_MTases_sf"/>
</dbReference>